<evidence type="ECO:0000256" key="1">
    <source>
        <dbReference type="ARBA" id="ARBA00001966"/>
    </source>
</evidence>
<sequence>MAAPAHDMAALDIAQPTAEPSLAPAGAQALGTAVPQPPAAAAGSGTASVELHPPLPRFAQIEPVGRCNLACRMCTVNERGDTVAELPLERFVELLDQMPGLEELHLQGLGEPMLHPQFFEMVELAAARGIRVSANTNLTLLTPKRAARCVDSGLSALSVSLDGATAATYESIRRKASFAKVVRNLGRLMQARQEAGSTLEVRGVMVLMRHNAPELPALLRLLHAHGVAELLVQRLSSDLQQPELPARYIPIRSYVNEHEIPETELPALEALFAESRTLASALGIRLHLPRLRARTTRSSNGPRCDWPWEQLYITAAGQMLPCCMAASADRATFGDVFTDPQGLQGRWHGEQAVQLRAALVADQPPSLCRSCALYRGMF</sequence>
<keyword evidence="3" id="KW-0949">S-adenosyl-L-methionine</keyword>
<dbReference type="SFLD" id="SFLDG01067">
    <property type="entry name" value="SPASM/twitch_domain_containing"/>
    <property type="match status" value="1"/>
</dbReference>
<proteinExistence type="predicted"/>
<evidence type="ECO:0000259" key="8">
    <source>
        <dbReference type="PROSITE" id="PS51918"/>
    </source>
</evidence>
<evidence type="ECO:0000256" key="7">
    <source>
        <dbReference type="SAM" id="MobiDB-lite"/>
    </source>
</evidence>
<dbReference type="SFLD" id="SFLDG01387">
    <property type="entry name" value="BtrN-like_SPASM_domain_contain"/>
    <property type="match status" value="1"/>
</dbReference>
<dbReference type="AlphaFoldDB" id="A0A848F6D0"/>
<dbReference type="Pfam" id="PF13186">
    <property type="entry name" value="SPASM"/>
    <property type="match status" value="1"/>
</dbReference>
<dbReference type="SMART" id="SM00729">
    <property type="entry name" value="Elp3"/>
    <property type="match status" value="1"/>
</dbReference>
<dbReference type="InterPro" id="IPR023885">
    <property type="entry name" value="4Fe4S-binding_SPASM_dom"/>
</dbReference>
<dbReference type="GO" id="GO:0046872">
    <property type="term" value="F:metal ion binding"/>
    <property type="evidence" value="ECO:0007669"/>
    <property type="project" value="UniProtKB-KW"/>
</dbReference>
<dbReference type="Proteomes" id="UP000574067">
    <property type="component" value="Unassembled WGS sequence"/>
</dbReference>
<dbReference type="SFLD" id="SFLDS00029">
    <property type="entry name" value="Radical_SAM"/>
    <property type="match status" value="1"/>
</dbReference>
<dbReference type="CDD" id="cd21109">
    <property type="entry name" value="SPASM"/>
    <property type="match status" value="1"/>
</dbReference>
<comment type="cofactor">
    <cofactor evidence="1">
        <name>[4Fe-4S] cluster</name>
        <dbReference type="ChEBI" id="CHEBI:49883"/>
    </cofactor>
</comment>
<dbReference type="EMBL" id="JABBFW010000002">
    <property type="protein sequence ID" value="NML14246.1"/>
    <property type="molecule type" value="Genomic_DNA"/>
</dbReference>
<feature type="region of interest" description="Disordered" evidence="7">
    <location>
        <begin position="20"/>
        <end position="48"/>
    </location>
</feature>
<dbReference type="InterPro" id="IPR006638">
    <property type="entry name" value="Elp3/MiaA/NifB-like_rSAM"/>
</dbReference>
<evidence type="ECO:0000256" key="5">
    <source>
        <dbReference type="ARBA" id="ARBA00023004"/>
    </source>
</evidence>
<accession>A0A848F6D0</accession>
<reference evidence="9 10" key="1">
    <citation type="submission" date="2020-04" db="EMBL/GenBank/DDBJ databases">
        <title>Azohydromonas sp. isolated from soil.</title>
        <authorList>
            <person name="Dahal R.H."/>
        </authorList>
    </citation>
    <scope>NUCLEOTIDE SEQUENCE [LARGE SCALE GENOMIC DNA]</scope>
    <source>
        <strain evidence="9 10">G-1-1-14</strain>
    </source>
</reference>
<dbReference type="GO" id="GO:0051536">
    <property type="term" value="F:iron-sulfur cluster binding"/>
    <property type="evidence" value="ECO:0007669"/>
    <property type="project" value="UniProtKB-KW"/>
</dbReference>
<feature type="domain" description="Radical SAM core" evidence="8">
    <location>
        <begin position="51"/>
        <end position="285"/>
    </location>
</feature>
<organism evidence="9 10">
    <name type="scientific">Azohydromonas caseinilytica</name>
    <dbReference type="NCBI Taxonomy" id="2728836"/>
    <lineage>
        <taxon>Bacteria</taxon>
        <taxon>Pseudomonadati</taxon>
        <taxon>Pseudomonadota</taxon>
        <taxon>Betaproteobacteria</taxon>
        <taxon>Burkholderiales</taxon>
        <taxon>Sphaerotilaceae</taxon>
        <taxon>Azohydromonas</taxon>
    </lineage>
</organism>
<keyword evidence="6" id="KW-0411">Iron-sulfur</keyword>
<dbReference type="GO" id="GO:0003824">
    <property type="term" value="F:catalytic activity"/>
    <property type="evidence" value="ECO:0007669"/>
    <property type="project" value="InterPro"/>
</dbReference>
<dbReference type="InterPro" id="IPR050377">
    <property type="entry name" value="Radical_SAM_PqqE_MftC-like"/>
</dbReference>
<comment type="caution">
    <text evidence="9">The sequence shown here is derived from an EMBL/GenBank/DDBJ whole genome shotgun (WGS) entry which is preliminary data.</text>
</comment>
<evidence type="ECO:0000313" key="10">
    <source>
        <dbReference type="Proteomes" id="UP000574067"/>
    </source>
</evidence>
<gene>
    <name evidence="9" type="ORF">HHL10_04540</name>
</gene>
<evidence type="ECO:0000256" key="2">
    <source>
        <dbReference type="ARBA" id="ARBA00022485"/>
    </source>
</evidence>
<keyword evidence="2" id="KW-0004">4Fe-4S</keyword>
<evidence type="ECO:0000256" key="3">
    <source>
        <dbReference type="ARBA" id="ARBA00022691"/>
    </source>
</evidence>
<protein>
    <submittedName>
        <fullName evidence="9">Radical SAM protein</fullName>
    </submittedName>
</protein>
<dbReference type="InterPro" id="IPR058240">
    <property type="entry name" value="rSAM_sf"/>
</dbReference>
<dbReference type="InterPro" id="IPR013785">
    <property type="entry name" value="Aldolase_TIM"/>
</dbReference>
<evidence type="ECO:0000313" key="9">
    <source>
        <dbReference type="EMBL" id="NML14246.1"/>
    </source>
</evidence>
<evidence type="ECO:0000256" key="6">
    <source>
        <dbReference type="ARBA" id="ARBA00023014"/>
    </source>
</evidence>
<dbReference type="Gene3D" id="3.20.20.70">
    <property type="entry name" value="Aldolase class I"/>
    <property type="match status" value="1"/>
</dbReference>
<dbReference type="Pfam" id="PF04055">
    <property type="entry name" value="Radical_SAM"/>
    <property type="match status" value="1"/>
</dbReference>
<dbReference type="CDD" id="cd01335">
    <property type="entry name" value="Radical_SAM"/>
    <property type="match status" value="1"/>
</dbReference>
<keyword evidence="5" id="KW-0408">Iron</keyword>
<dbReference type="InterPro" id="IPR007197">
    <property type="entry name" value="rSAM"/>
</dbReference>
<evidence type="ECO:0000256" key="4">
    <source>
        <dbReference type="ARBA" id="ARBA00022723"/>
    </source>
</evidence>
<keyword evidence="10" id="KW-1185">Reference proteome</keyword>
<dbReference type="InterPro" id="IPR034391">
    <property type="entry name" value="AdoMet-like_SPASM_containing"/>
</dbReference>
<dbReference type="PROSITE" id="PS51918">
    <property type="entry name" value="RADICAL_SAM"/>
    <property type="match status" value="1"/>
</dbReference>
<dbReference type="PANTHER" id="PTHR11228:SF7">
    <property type="entry name" value="PQQA PEPTIDE CYCLASE"/>
    <property type="match status" value="1"/>
</dbReference>
<dbReference type="RefSeq" id="WP_169159142.1">
    <property type="nucleotide sequence ID" value="NZ_JABBFW010000002.1"/>
</dbReference>
<feature type="compositionally biased region" description="Low complexity" evidence="7">
    <location>
        <begin position="31"/>
        <end position="48"/>
    </location>
</feature>
<name>A0A848F6D0_9BURK</name>
<keyword evidence="4" id="KW-0479">Metal-binding</keyword>
<dbReference type="PANTHER" id="PTHR11228">
    <property type="entry name" value="RADICAL SAM DOMAIN PROTEIN"/>
    <property type="match status" value="1"/>
</dbReference>
<dbReference type="SUPFAM" id="SSF102114">
    <property type="entry name" value="Radical SAM enzymes"/>
    <property type="match status" value="1"/>
</dbReference>